<accession>F8GY50</accession>
<dbReference type="EMBL" id="CP002880">
    <property type="protein sequence ID" value="AEI83174.1"/>
    <property type="molecule type" value="Genomic_DNA"/>
</dbReference>
<dbReference type="RefSeq" id="WP_013954457.1">
    <property type="nucleotide sequence ID" value="NC_015724.1"/>
</dbReference>
<dbReference type="GeneID" id="34307432"/>
<name>F8GY50_CUPNN</name>
<dbReference type="HOGENOM" id="CLU_036793_1_0_4"/>
<geneLocation type="plasmid" evidence="1 2">
    <name>pBB2</name>
</geneLocation>
<gene>
    <name evidence="1" type="primary">pilV</name>
    <name evidence="1" type="ordered locus">CNE_BB2p03810</name>
</gene>
<protein>
    <submittedName>
        <fullName evidence="1">Adhesin, conjugal transfer protein PilV</fullName>
    </submittedName>
</protein>
<organism evidence="1 2">
    <name type="scientific">Cupriavidus necator (strain ATCC 43291 / DSM 13513 / CCUG 52238 / LMG 8453 / N-1)</name>
    <name type="common">Ralstonia eutropha</name>
    <dbReference type="NCBI Taxonomy" id="1042878"/>
    <lineage>
        <taxon>Bacteria</taxon>
        <taxon>Pseudomonadati</taxon>
        <taxon>Pseudomonadota</taxon>
        <taxon>Betaproteobacteria</taxon>
        <taxon>Burkholderiales</taxon>
        <taxon>Burkholderiaceae</taxon>
        <taxon>Cupriavidus</taxon>
    </lineage>
</organism>
<evidence type="ECO:0000313" key="1">
    <source>
        <dbReference type="EMBL" id="AEI83174.1"/>
    </source>
</evidence>
<dbReference type="AlphaFoldDB" id="F8GY50"/>
<dbReference type="KEGG" id="cnc:CNE_BB2p03810"/>
<sequence>MFLTEAAFQLTIAAAGMAVMIHNTNNLVDDALAMGTGQYMANVASAVNTYVFDNMTVLAGSPSGPTTIAAGSVTATVANPLHPTVQDLINLKLLPIGFSDVSPLGLTFRVDLTPTNCSTGLTNCTIPGAMYSTTAYRDSAGRVRIDQLASVIATAGVDAGMSYAESPAVITGMAASWSAPNPLAGSQPGVLMMRVGNTSLLAQSMNQFYKRDGSLNLTGPMDANNQGMNRVGNFQSNGSVSAAGDVAAGSNVSGNGVYGNYMQSNGDLRAIANVSANGVYGNYVQSNGSAYVAGLISSGSQISAGGNVTSAGSVLSSGYLYAAGAVVPSTGGGQQVWEGWGCGDPQGAIRSDPNGKILSCQNGVWRNSSGGAGLVDFAFVTGCDANGNSGALYRFYFANGATKDLFAPNGGTCGSGGG</sequence>
<dbReference type="Proteomes" id="UP000006798">
    <property type="component" value="Plasmid pBB2"/>
</dbReference>
<keyword evidence="1" id="KW-0614">Plasmid</keyword>
<evidence type="ECO:0000313" key="2">
    <source>
        <dbReference type="Proteomes" id="UP000006798"/>
    </source>
</evidence>
<proteinExistence type="predicted"/>
<reference evidence="1 2" key="1">
    <citation type="journal article" date="2011" name="J. Bacteriol.">
        <title>Complete genome sequence of the type strain Cupriavidus necator N-1.</title>
        <authorList>
            <person name="Poehlein A."/>
            <person name="Kusian B."/>
            <person name="Friedrich B."/>
            <person name="Daniel R."/>
            <person name="Bowien B."/>
        </authorList>
    </citation>
    <scope>NUCLEOTIDE SEQUENCE [LARGE SCALE GENOMIC DNA]</scope>
    <source>
        <strain evidence="2">ATCC 43291 / DSM 13513 / CCUG 52238 / LMG 8453 / N-1</strain>
        <plasmid evidence="1 2">pBB2</plasmid>
    </source>
</reference>